<dbReference type="HAMAP" id="MF_00674">
    <property type="entry name" value="UPF0251"/>
    <property type="match status" value="1"/>
</dbReference>
<dbReference type="InterPro" id="IPR013324">
    <property type="entry name" value="RNA_pol_sigma_r3/r4-like"/>
</dbReference>
<dbReference type="RefSeq" id="WP_184094520.1">
    <property type="nucleotide sequence ID" value="NZ_AP023367.1"/>
</dbReference>
<dbReference type="Proteomes" id="UP000515561">
    <property type="component" value="Chromosome"/>
</dbReference>
<evidence type="ECO:0000313" key="4">
    <source>
        <dbReference type="Proteomes" id="UP000515561"/>
    </source>
</evidence>
<dbReference type="KEGG" id="acel:acsn021_03260"/>
<dbReference type="Pfam" id="PF02001">
    <property type="entry name" value="DUF134"/>
    <property type="match status" value="1"/>
</dbReference>
<dbReference type="AlphaFoldDB" id="A0A6S6QY05"/>
<dbReference type="EMBL" id="AP023367">
    <property type="protein sequence ID" value="BCJ92757.1"/>
    <property type="molecule type" value="Genomic_DNA"/>
</dbReference>
<evidence type="ECO:0000256" key="1">
    <source>
        <dbReference type="ARBA" id="ARBA00009350"/>
    </source>
</evidence>
<dbReference type="InterPro" id="IPR036388">
    <property type="entry name" value="WH-like_DNA-bd_sf"/>
</dbReference>
<dbReference type="SUPFAM" id="SSF88659">
    <property type="entry name" value="Sigma3 and sigma4 domains of RNA polymerase sigma factors"/>
    <property type="match status" value="1"/>
</dbReference>
<gene>
    <name evidence="3" type="ORF">acsn021_03260</name>
</gene>
<organism evidence="3 4">
    <name type="scientific">Anaerocolumna cellulosilytica</name>
    <dbReference type="NCBI Taxonomy" id="433286"/>
    <lineage>
        <taxon>Bacteria</taxon>
        <taxon>Bacillati</taxon>
        <taxon>Bacillota</taxon>
        <taxon>Clostridia</taxon>
        <taxon>Lachnospirales</taxon>
        <taxon>Lachnospiraceae</taxon>
        <taxon>Anaerocolumna</taxon>
    </lineage>
</organism>
<reference evidence="3 4" key="1">
    <citation type="journal article" date="2016" name="Int. J. Syst. Evol. Microbiol.">
        <title>Descriptions of Anaerotaenia torta gen. nov., sp. nov. and Anaerocolumna cellulosilytica gen. nov., sp. nov. isolated from a methanogenic reactor of cattle waste.</title>
        <authorList>
            <person name="Uek A."/>
            <person name="Ohtaki Y."/>
            <person name="Kaku N."/>
            <person name="Ueki K."/>
        </authorList>
    </citation>
    <scope>NUCLEOTIDE SEQUENCE [LARGE SCALE GENOMIC DNA]</scope>
    <source>
        <strain evidence="3 4">SN021</strain>
    </source>
</reference>
<dbReference type="InterPro" id="IPR002852">
    <property type="entry name" value="UPF0251"/>
</dbReference>
<dbReference type="PANTHER" id="PTHR37478">
    <property type="match status" value="1"/>
</dbReference>
<evidence type="ECO:0000256" key="2">
    <source>
        <dbReference type="HAMAP-Rule" id="MF_00674"/>
    </source>
</evidence>
<sequence>MPRNRKYRKVCAEFQHKVFVPEEKGRGYITLTVEELEAMRLCDFEGLDQEEAAVRMEISRGTLQRILYSARHKSAEALCEGKGVRIQGGTYEVAESCCCNYRCKKCKRGRDTASKEI</sequence>
<accession>A0A6S6QY05</accession>
<evidence type="ECO:0000313" key="3">
    <source>
        <dbReference type="EMBL" id="BCJ92757.1"/>
    </source>
</evidence>
<proteinExistence type="inferred from homology"/>
<protein>
    <recommendedName>
        <fullName evidence="2">UPF0251 protein acsn021_03260</fullName>
    </recommendedName>
</protein>
<keyword evidence="4" id="KW-1185">Reference proteome</keyword>
<dbReference type="PANTHER" id="PTHR37478:SF2">
    <property type="entry name" value="UPF0251 PROTEIN TK0562"/>
    <property type="match status" value="1"/>
</dbReference>
<name>A0A6S6QY05_9FIRM</name>
<comment type="similarity">
    <text evidence="1 2">Belongs to the UPF0251 family.</text>
</comment>
<dbReference type="Gene3D" id="1.10.10.10">
    <property type="entry name" value="Winged helix-like DNA-binding domain superfamily/Winged helix DNA-binding domain"/>
    <property type="match status" value="1"/>
</dbReference>